<dbReference type="Pfam" id="PF02775">
    <property type="entry name" value="TPP_enzyme_C"/>
    <property type="match status" value="1"/>
</dbReference>
<gene>
    <name evidence="5" type="ORF">SAMN04490357_0960</name>
</gene>
<dbReference type="AlphaFoldDB" id="A0A1H4P1T7"/>
<dbReference type="GO" id="GO:0030976">
    <property type="term" value="F:thiamine pyrophosphate binding"/>
    <property type="evidence" value="ECO:0007669"/>
    <property type="project" value="InterPro"/>
</dbReference>
<dbReference type="SUPFAM" id="SSF52518">
    <property type="entry name" value="Thiamin diphosphate-binding fold (THDP-binding)"/>
    <property type="match status" value="1"/>
</dbReference>
<dbReference type="InterPro" id="IPR029035">
    <property type="entry name" value="DHS-like_NAD/FAD-binding_dom"/>
</dbReference>
<dbReference type="InterPro" id="IPR029061">
    <property type="entry name" value="THDP-binding"/>
</dbReference>
<name>A0A1H4P1T7_9ACTN</name>
<organism evidence="5 6">
    <name type="scientific">Streptomyces misionensis</name>
    <dbReference type="NCBI Taxonomy" id="67331"/>
    <lineage>
        <taxon>Bacteria</taxon>
        <taxon>Bacillati</taxon>
        <taxon>Actinomycetota</taxon>
        <taxon>Actinomycetes</taxon>
        <taxon>Kitasatosporales</taxon>
        <taxon>Streptomycetaceae</taxon>
        <taxon>Streptomyces</taxon>
    </lineage>
</organism>
<evidence type="ECO:0000259" key="4">
    <source>
        <dbReference type="Pfam" id="PF02775"/>
    </source>
</evidence>
<evidence type="ECO:0000256" key="1">
    <source>
        <dbReference type="ARBA" id="ARBA00007812"/>
    </source>
</evidence>
<feature type="domain" description="Thiamine pyrophosphate enzyme central" evidence="3">
    <location>
        <begin position="2"/>
        <end position="88"/>
    </location>
</feature>
<dbReference type="EMBL" id="FNTD01000004">
    <property type="protein sequence ID" value="SEC01255.1"/>
    <property type="molecule type" value="Genomic_DNA"/>
</dbReference>
<dbReference type="GO" id="GO:0003824">
    <property type="term" value="F:catalytic activity"/>
    <property type="evidence" value="ECO:0007669"/>
    <property type="project" value="InterPro"/>
</dbReference>
<proteinExistence type="inferred from homology"/>
<accession>A0A1H4P1T7</accession>
<dbReference type="Gene3D" id="3.40.50.970">
    <property type="match status" value="1"/>
</dbReference>
<dbReference type="PANTHER" id="PTHR42981">
    <property type="entry name" value="PYRUVATE DEHYDROGENASE [UBIQUINONE]"/>
    <property type="match status" value="1"/>
</dbReference>
<dbReference type="InterPro" id="IPR000399">
    <property type="entry name" value="TPP-bd_CS"/>
</dbReference>
<evidence type="ECO:0000256" key="2">
    <source>
        <dbReference type="ARBA" id="ARBA00023052"/>
    </source>
</evidence>
<dbReference type="InterPro" id="IPR012000">
    <property type="entry name" value="Thiamin_PyroP_enz_cen_dom"/>
</dbReference>
<dbReference type="STRING" id="67331.SAMN04490357_0960"/>
<dbReference type="Gene3D" id="3.40.50.1220">
    <property type="entry name" value="TPP-binding domain"/>
    <property type="match status" value="1"/>
</dbReference>
<dbReference type="Pfam" id="PF00205">
    <property type="entry name" value="TPP_enzyme_M"/>
    <property type="match status" value="1"/>
</dbReference>
<dbReference type="InterPro" id="IPR047211">
    <property type="entry name" value="POXB-like"/>
</dbReference>
<evidence type="ECO:0000259" key="3">
    <source>
        <dbReference type="Pfam" id="PF00205"/>
    </source>
</evidence>
<sequence>MATTALARDVLPDDLPYQTGAAGPLGSSAAALLLRECDTLLLVGAEDLDPAVLADPAGCRIVAVGSGESVPGTAVRVNGDPRAALEALILMLHRATDRGWRTRVEAMVREWRAEGAREGQPVLRHLGEPPLGRRRAVRTAARPGRGGHRLRDRARTCHPRLRNGMRSLLSGHLGLPGAAVPYAVAAKFAAPERPVIALVGDGALQGGGLNELITVRRHLDRLAALPPLVFRMLNNGDLNRLTRRRRAVAGDPLLPLSAEVPAMPYAEWARLAGLPAVRCDRPRHVASVRADVPTQPGPVLLEFVVDGEIPPDWAAADGGRERPGKKLLPRA</sequence>
<dbReference type="GeneID" id="95510210"/>
<protein>
    <submittedName>
        <fullName evidence="5">Pyruvate dehydrogenase (Quinone)</fullName>
    </submittedName>
</protein>
<reference evidence="5 6" key="1">
    <citation type="submission" date="2016-10" db="EMBL/GenBank/DDBJ databases">
        <authorList>
            <person name="de Groot N.N."/>
        </authorList>
    </citation>
    <scope>NUCLEOTIDE SEQUENCE [LARGE SCALE GENOMIC DNA]</scope>
    <source>
        <strain evidence="5 6">DSM 40306</strain>
    </source>
</reference>
<feature type="domain" description="Thiamine pyrophosphate enzyme TPP-binding" evidence="4">
    <location>
        <begin position="162"/>
        <end position="302"/>
    </location>
</feature>
<dbReference type="InterPro" id="IPR011766">
    <property type="entry name" value="TPP_enzyme_TPP-bd"/>
</dbReference>
<keyword evidence="5" id="KW-0670">Pyruvate</keyword>
<evidence type="ECO:0000313" key="5">
    <source>
        <dbReference type="EMBL" id="SEC01255.1"/>
    </source>
</evidence>
<dbReference type="GO" id="GO:0000287">
    <property type="term" value="F:magnesium ion binding"/>
    <property type="evidence" value="ECO:0007669"/>
    <property type="project" value="InterPro"/>
</dbReference>
<dbReference type="PANTHER" id="PTHR42981:SF2">
    <property type="entry name" value="PYRUVATE DEHYDROGENASE [UBIQUINONE]"/>
    <property type="match status" value="1"/>
</dbReference>
<dbReference type="Proteomes" id="UP000182375">
    <property type="component" value="Unassembled WGS sequence"/>
</dbReference>
<comment type="similarity">
    <text evidence="1">Belongs to the TPP enzyme family.</text>
</comment>
<dbReference type="RefSeq" id="WP_244174811.1">
    <property type="nucleotide sequence ID" value="NZ_FNTD01000004.1"/>
</dbReference>
<keyword evidence="2" id="KW-0786">Thiamine pyrophosphate</keyword>
<dbReference type="PROSITE" id="PS00187">
    <property type="entry name" value="TPP_ENZYMES"/>
    <property type="match status" value="1"/>
</dbReference>
<evidence type="ECO:0000313" key="6">
    <source>
        <dbReference type="Proteomes" id="UP000182375"/>
    </source>
</evidence>
<dbReference type="SUPFAM" id="SSF52467">
    <property type="entry name" value="DHS-like NAD/FAD-binding domain"/>
    <property type="match status" value="1"/>
</dbReference>